<feature type="compositionally biased region" description="Basic and acidic residues" evidence="1">
    <location>
        <begin position="102"/>
        <end position="132"/>
    </location>
</feature>
<dbReference type="AlphaFoldDB" id="A0A7S4Q422"/>
<evidence type="ECO:0000256" key="1">
    <source>
        <dbReference type="SAM" id="MobiDB-lite"/>
    </source>
</evidence>
<sequence length="165" mass="19038">MEESFAQVYPHSRRKEAPDPRSETWDAYVKSQESTGVMSMMDLLIKGLDKEMTEAETKGKDAQADYEELIRESAERQTSRPPQKPTRPSRRTRPPSSWPSCLDKEMSEAETKGKDAQADYKELMRESAERQTSRPPQKPTRCSRRTRPPRSWPSCWWAGARSEGD</sequence>
<feature type="compositionally biased region" description="Basic and acidic residues" evidence="1">
    <location>
        <begin position="15"/>
        <end position="24"/>
    </location>
</feature>
<feature type="region of interest" description="Disordered" evidence="1">
    <location>
        <begin position="1"/>
        <end position="26"/>
    </location>
</feature>
<dbReference type="EMBL" id="HBNR01015894">
    <property type="protein sequence ID" value="CAE4570836.1"/>
    <property type="molecule type" value="Transcribed_RNA"/>
</dbReference>
<feature type="compositionally biased region" description="Basic and acidic residues" evidence="1">
    <location>
        <begin position="52"/>
        <end position="78"/>
    </location>
</feature>
<gene>
    <name evidence="2" type="ORF">AMON00008_LOCUS10455</name>
</gene>
<reference evidence="2" key="1">
    <citation type="submission" date="2021-01" db="EMBL/GenBank/DDBJ databases">
        <authorList>
            <person name="Corre E."/>
            <person name="Pelletier E."/>
            <person name="Niang G."/>
            <person name="Scheremetjew M."/>
            <person name="Finn R."/>
            <person name="Kale V."/>
            <person name="Holt S."/>
            <person name="Cochrane G."/>
            <person name="Meng A."/>
            <person name="Brown T."/>
            <person name="Cohen L."/>
        </authorList>
    </citation>
    <scope>NUCLEOTIDE SEQUENCE</scope>
    <source>
        <strain evidence="2">CCMP3105</strain>
    </source>
</reference>
<name>A0A7S4Q422_9DINO</name>
<proteinExistence type="predicted"/>
<protein>
    <submittedName>
        <fullName evidence="2">Uncharacterized protein</fullName>
    </submittedName>
</protein>
<accession>A0A7S4Q422</accession>
<organism evidence="2">
    <name type="scientific">Alexandrium monilatum</name>
    <dbReference type="NCBI Taxonomy" id="311494"/>
    <lineage>
        <taxon>Eukaryota</taxon>
        <taxon>Sar</taxon>
        <taxon>Alveolata</taxon>
        <taxon>Dinophyceae</taxon>
        <taxon>Gonyaulacales</taxon>
        <taxon>Pyrocystaceae</taxon>
        <taxon>Alexandrium</taxon>
    </lineage>
</organism>
<evidence type="ECO:0000313" key="2">
    <source>
        <dbReference type="EMBL" id="CAE4570836.1"/>
    </source>
</evidence>
<feature type="region of interest" description="Disordered" evidence="1">
    <location>
        <begin position="52"/>
        <end position="165"/>
    </location>
</feature>